<proteinExistence type="predicted"/>
<gene>
    <name evidence="2" type="ORF">NFI88_00870</name>
</gene>
<dbReference type="InterPro" id="IPR016193">
    <property type="entry name" value="Cytidine_deaminase-like"/>
</dbReference>
<comment type="caution">
    <text evidence="2">The sequence shown here is derived from an EMBL/GenBank/DDBJ whole genome shotgun (WGS) entry which is preliminary data.</text>
</comment>
<dbReference type="Pfam" id="PF00383">
    <property type="entry name" value="dCMP_cyt_deam_1"/>
    <property type="match status" value="1"/>
</dbReference>
<name>A0ABT1VSR7_9PROT</name>
<feature type="domain" description="CMP/dCMP-type deaminase" evidence="1">
    <location>
        <begin position="9"/>
        <end position="138"/>
    </location>
</feature>
<keyword evidence="3" id="KW-1185">Reference proteome</keyword>
<evidence type="ECO:0000259" key="1">
    <source>
        <dbReference type="PROSITE" id="PS51747"/>
    </source>
</evidence>
<accession>A0ABT1VSR7</accession>
<dbReference type="Proteomes" id="UP001524547">
    <property type="component" value="Unassembled WGS sequence"/>
</dbReference>
<evidence type="ECO:0000313" key="3">
    <source>
        <dbReference type="Proteomes" id="UP001524547"/>
    </source>
</evidence>
<evidence type="ECO:0000313" key="2">
    <source>
        <dbReference type="EMBL" id="MCQ8239392.1"/>
    </source>
</evidence>
<dbReference type="PANTHER" id="PTHR11079:SF162">
    <property type="entry name" value="RIBOFLAVIN BIOSYNTHESIS PROTEIN PYRD, CHLOROPLASTIC"/>
    <property type="match status" value="1"/>
</dbReference>
<reference evidence="2 3" key="1">
    <citation type="submission" date="2022-06" db="EMBL/GenBank/DDBJ databases">
        <title>Rhizosaccharibacter gen. nov. sp. nov. KSS12, endophytic bacteria isolated from sugarcane.</title>
        <authorList>
            <person name="Pitiwittayakul N."/>
        </authorList>
    </citation>
    <scope>NUCLEOTIDE SEQUENCE [LARGE SCALE GENOMIC DNA]</scope>
    <source>
        <strain evidence="2 3">KSS12</strain>
    </source>
</reference>
<dbReference type="SUPFAM" id="SSF53927">
    <property type="entry name" value="Cytidine deaminase-like"/>
    <property type="match status" value="1"/>
</dbReference>
<dbReference type="PROSITE" id="PS51747">
    <property type="entry name" value="CYT_DCMP_DEAMINASES_2"/>
    <property type="match status" value="1"/>
</dbReference>
<organism evidence="2 3">
    <name type="scientific">Rhizosaccharibacter radicis</name>
    <dbReference type="NCBI Taxonomy" id="2782605"/>
    <lineage>
        <taxon>Bacteria</taxon>
        <taxon>Pseudomonadati</taxon>
        <taxon>Pseudomonadota</taxon>
        <taxon>Alphaproteobacteria</taxon>
        <taxon>Acetobacterales</taxon>
        <taxon>Acetobacteraceae</taxon>
        <taxon>Rhizosaccharibacter</taxon>
    </lineage>
</organism>
<protein>
    <submittedName>
        <fullName evidence="2">Nucleoside deaminase</fullName>
    </submittedName>
</protein>
<dbReference type="EMBL" id="JAMZEJ010000001">
    <property type="protein sequence ID" value="MCQ8239392.1"/>
    <property type="molecule type" value="Genomic_DNA"/>
</dbReference>
<sequence length="169" mass="18727">MAEEQRVAIDDERYMRRALALALSAEGKAGTSPIGCVIVWNGRVVGEAHNEVGMRHDPSAHAEIVAMRRACESLERDDLRGATLYSTLQPCGMCSMASIWASVTRIVYGARREDVHRMYFEDRHLDVGDILRDAFRDDSRAEGGLLAAECAAPLWKPEDEPPEDAQANI</sequence>
<dbReference type="RefSeq" id="WP_422918134.1">
    <property type="nucleotide sequence ID" value="NZ_JAMZEJ010000001.1"/>
</dbReference>
<dbReference type="PANTHER" id="PTHR11079">
    <property type="entry name" value="CYTOSINE DEAMINASE FAMILY MEMBER"/>
    <property type="match status" value="1"/>
</dbReference>
<dbReference type="Gene3D" id="3.40.140.10">
    <property type="entry name" value="Cytidine Deaminase, domain 2"/>
    <property type="match status" value="1"/>
</dbReference>
<dbReference type="InterPro" id="IPR002125">
    <property type="entry name" value="CMP_dCMP_dom"/>
</dbReference>
<dbReference type="CDD" id="cd01285">
    <property type="entry name" value="nucleoside_deaminase"/>
    <property type="match status" value="1"/>
</dbReference>